<dbReference type="GO" id="GO:0005774">
    <property type="term" value="C:vacuolar membrane"/>
    <property type="evidence" value="ECO:0007669"/>
    <property type="project" value="UniProtKB-SubCell"/>
</dbReference>
<proteinExistence type="inferred from homology"/>
<dbReference type="Pfam" id="PF21032">
    <property type="entry name" value="PROPPIN"/>
    <property type="match status" value="1"/>
</dbReference>
<dbReference type="Proteomes" id="UP000800200">
    <property type="component" value="Unassembled WGS sequence"/>
</dbReference>
<dbReference type="SUPFAM" id="SSF50978">
    <property type="entry name" value="WD40 repeat-like"/>
    <property type="match status" value="1"/>
</dbReference>
<dbReference type="InterPro" id="IPR001680">
    <property type="entry name" value="WD40_rpt"/>
</dbReference>
<organism evidence="5 6">
    <name type="scientific">Zopfia rhizophila CBS 207.26</name>
    <dbReference type="NCBI Taxonomy" id="1314779"/>
    <lineage>
        <taxon>Eukaryota</taxon>
        <taxon>Fungi</taxon>
        <taxon>Dikarya</taxon>
        <taxon>Ascomycota</taxon>
        <taxon>Pezizomycotina</taxon>
        <taxon>Dothideomycetes</taxon>
        <taxon>Dothideomycetes incertae sedis</taxon>
        <taxon>Zopfiaceae</taxon>
        <taxon>Zopfia</taxon>
    </lineage>
</organism>
<dbReference type="InterPro" id="IPR036322">
    <property type="entry name" value="WD40_repeat_dom_sf"/>
</dbReference>
<evidence type="ECO:0000313" key="6">
    <source>
        <dbReference type="Proteomes" id="UP000800200"/>
    </source>
</evidence>
<comment type="subcellular location">
    <subcellularLocation>
        <location evidence="1">Vacuole membrane</location>
        <topology evidence="1">Peripheral membrane protein</topology>
    </subcellularLocation>
</comment>
<sequence length="377" mass="40770">MNTRPILDESSGPLALSASFNDDNSYFSVALETGFHIFIAKTGASKQVRDIDFGSGIGYVEMVGTTAYMALVGGGKQPKFPQNKVLLWNDSKQKVSTSVELKTPIQRVRLSKYHLVVVQLNCVSIYKMGMPPTKIAEFETANNPYGLCCLNSKLVAFPGRTHGKVQLVDLATRNVSIALGHTSPLRALGLSRDGDMIATASEQGTLIRIWSTENATKLGELRRGVDHAAIFSVAFSPDGSLLAVTSDKSTLHIFDLSNMKTASRLESDPNTHKWGVLSKVPFLPRPFSDTYSSATAHFELGDEPVGWSAASKSATFGAEIPGVPGGKPTKGLIGWLDDQSLVVVSAGCDARWEKFVVGPSQDGKRVCIKEGWKKYLQ</sequence>
<evidence type="ECO:0000256" key="3">
    <source>
        <dbReference type="ARBA" id="ARBA00022737"/>
    </source>
</evidence>
<keyword evidence="3" id="KW-0677">Repeat</keyword>
<reference evidence="5" key="1">
    <citation type="journal article" date="2020" name="Stud. Mycol.">
        <title>101 Dothideomycetes genomes: a test case for predicting lifestyles and emergence of pathogens.</title>
        <authorList>
            <person name="Haridas S."/>
            <person name="Albert R."/>
            <person name="Binder M."/>
            <person name="Bloem J."/>
            <person name="Labutti K."/>
            <person name="Salamov A."/>
            <person name="Andreopoulos B."/>
            <person name="Baker S."/>
            <person name="Barry K."/>
            <person name="Bills G."/>
            <person name="Bluhm B."/>
            <person name="Cannon C."/>
            <person name="Castanera R."/>
            <person name="Culley D."/>
            <person name="Daum C."/>
            <person name="Ezra D."/>
            <person name="Gonzalez J."/>
            <person name="Henrissat B."/>
            <person name="Kuo A."/>
            <person name="Liang C."/>
            <person name="Lipzen A."/>
            <person name="Lutzoni F."/>
            <person name="Magnuson J."/>
            <person name="Mondo S."/>
            <person name="Nolan M."/>
            <person name="Ohm R."/>
            <person name="Pangilinan J."/>
            <person name="Park H.-J."/>
            <person name="Ramirez L."/>
            <person name="Alfaro M."/>
            <person name="Sun H."/>
            <person name="Tritt A."/>
            <person name="Yoshinaga Y."/>
            <person name="Zwiers L.-H."/>
            <person name="Turgeon B."/>
            <person name="Goodwin S."/>
            <person name="Spatafora J."/>
            <person name="Crous P."/>
            <person name="Grigoriev I."/>
        </authorList>
    </citation>
    <scope>NUCLEOTIDE SEQUENCE</scope>
    <source>
        <strain evidence="5">CBS 207.26</strain>
    </source>
</reference>
<keyword evidence="6" id="KW-1185">Reference proteome</keyword>
<dbReference type="Gene3D" id="2.130.10.10">
    <property type="entry name" value="YVTN repeat-like/Quinoprotein amine dehydrogenase"/>
    <property type="match status" value="1"/>
</dbReference>
<evidence type="ECO:0000256" key="1">
    <source>
        <dbReference type="ARBA" id="ARBA00004148"/>
    </source>
</evidence>
<comment type="similarity">
    <text evidence="4">Belongs to the WD repeat PROPPIN family.</text>
</comment>
<dbReference type="InterPro" id="IPR048720">
    <property type="entry name" value="PROPPIN"/>
</dbReference>
<dbReference type="AlphaFoldDB" id="A0A6A6D9I9"/>
<evidence type="ECO:0000256" key="2">
    <source>
        <dbReference type="ARBA" id="ARBA00022574"/>
    </source>
</evidence>
<accession>A0A6A6D9I9</accession>
<dbReference type="SMART" id="SM00320">
    <property type="entry name" value="WD40"/>
    <property type="match status" value="2"/>
</dbReference>
<keyword evidence="2" id="KW-0853">WD repeat</keyword>
<gene>
    <name evidence="5" type="ORF">K469DRAFT_609567</name>
</gene>
<dbReference type="PANTHER" id="PTHR11227">
    <property type="entry name" value="WD-REPEAT PROTEIN INTERACTING WITH PHOSPHOINOSIDES WIPI -RELATED"/>
    <property type="match status" value="1"/>
</dbReference>
<evidence type="ECO:0000256" key="4">
    <source>
        <dbReference type="ARBA" id="ARBA00025740"/>
    </source>
</evidence>
<dbReference type="InterPro" id="IPR015943">
    <property type="entry name" value="WD40/YVTN_repeat-like_dom_sf"/>
</dbReference>
<dbReference type="EMBL" id="ML994725">
    <property type="protein sequence ID" value="KAF2175765.1"/>
    <property type="molecule type" value="Genomic_DNA"/>
</dbReference>
<name>A0A6A6D9I9_9PEZI</name>
<evidence type="ECO:0000313" key="5">
    <source>
        <dbReference type="EMBL" id="KAF2175765.1"/>
    </source>
</evidence>
<dbReference type="OrthoDB" id="1667587at2759"/>
<protein>
    <submittedName>
        <fullName evidence="5">WD repeat domain phosphoinositide-interacting protein 4</fullName>
    </submittedName>
</protein>